<evidence type="ECO:0000313" key="4">
    <source>
        <dbReference type="RefSeq" id="XP_010777339.1"/>
    </source>
</evidence>
<protein>
    <submittedName>
        <fullName evidence="4">Uncharacterized protein haus8</fullName>
    </submittedName>
</protein>
<dbReference type="AlphaFoldDB" id="A0A6I9NI55"/>
<name>A0A6I9NI55_9TELE</name>
<evidence type="ECO:0000313" key="3">
    <source>
        <dbReference type="Proteomes" id="UP000504611"/>
    </source>
</evidence>
<feature type="region of interest" description="Disordered" evidence="2">
    <location>
        <begin position="1"/>
        <end position="109"/>
    </location>
</feature>
<dbReference type="OrthoDB" id="10050218at2759"/>
<organism evidence="3 4">
    <name type="scientific">Notothenia coriiceps</name>
    <name type="common">black rockcod</name>
    <dbReference type="NCBI Taxonomy" id="8208"/>
    <lineage>
        <taxon>Eukaryota</taxon>
        <taxon>Metazoa</taxon>
        <taxon>Chordata</taxon>
        <taxon>Craniata</taxon>
        <taxon>Vertebrata</taxon>
        <taxon>Euteleostomi</taxon>
        <taxon>Actinopterygii</taxon>
        <taxon>Neopterygii</taxon>
        <taxon>Teleostei</taxon>
        <taxon>Neoteleostei</taxon>
        <taxon>Acanthomorphata</taxon>
        <taxon>Eupercaria</taxon>
        <taxon>Perciformes</taxon>
        <taxon>Notothenioidei</taxon>
        <taxon>Nototheniidae</taxon>
        <taxon>Notothenia</taxon>
    </lineage>
</organism>
<evidence type="ECO:0000256" key="1">
    <source>
        <dbReference type="SAM" id="Coils"/>
    </source>
</evidence>
<keyword evidence="1" id="KW-0175">Coiled coil</keyword>
<proteinExistence type="predicted"/>
<sequence length="230" mass="25442">MASRRTSTAPSSFKSSTTDTKSSKSGSNAFKVTVSGLEKKPVKTSGNVVKSRYMQSAEKSSISKSNSLTNESSAVPLRPSSPKPSGVKPRVGTPPRRSMAPQATSEPSLLGRSILQSTFSDGHGHCFKPNFDISVIKEKSVMENAAEPERNPETEKCIIEMQTFLLAYLTAEMESNTAKLKAEAEARILQEMEEEEALYNEVQEKKRQYLVMEKERLAHELLDLQVRIIL</sequence>
<dbReference type="KEGG" id="ncc:104952249"/>
<dbReference type="CTD" id="93323"/>
<feature type="compositionally biased region" description="Low complexity" evidence="2">
    <location>
        <begin position="56"/>
        <end position="74"/>
    </location>
</feature>
<gene>
    <name evidence="4" type="primary">haus8</name>
</gene>
<keyword evidence="3" id="KW-1185">Reference proteome</keyword>
<feature type="coiled-coil region" evidence="1">
    <location>
        <begin position="181"/>
        <end position="215"/>
    </location>
</feature>
<feature type="compositionally biased region" description="Polar residues" evidence="2">
    <location>
        <begin position="1"/>
        <end position="10"/>
    </location>
</feature>
<feature type="compositionally biased region" description="Low complexity" evidence="2">
    <location>
        <begin position="11"/>
        <end position="27"/>
    </location>
</feature>
<reference evidence="4" key="1">
    <citation type="submission" date="2025-08" db="UniProtKB">
        <authorList>
            <consortium name="RefSeq"/>
        </authorList>
    </citation>
    <scope>IDENTIFICATION</scope>
    <source>
        <tissue evidence="4">Muscle</tissue>
    </source>
</reference>
<accession>A0A6I9NI55</accession>
<dbReference type="RefSeq" id="XP_010777339.1">
    <property type="nucleotide sequence ID" value="XM_010779037.1"/>
</dbReference>
<evidence type="ECO:0000256" key="2">
    <source>
        <dbReference type="SAM" id="MobiDB-lite"/>
    </source>
</evidence>
<dbReference type="Proteomes" id="UP000504611">
    <property type="component" value="Unplaced"/>
</dbReference>